<reference evidence="1" key="1">
    <citation type="submission" date="2021-10" db="EMBL/GenBank/DDBJ databases">
        <authorList>
            <person name="Piombo E."/>
        </authorList>
    </citation>
    <scope>NUCLEOTIDE SEQUENCE</scope>
</reference>
<keyword evidence="2" id="KW-1185">Reference proteome</keyword>
<evidence type="ECO:0000313" key="1">
    <source>
        <dbReference type="EMBL" id="CAH0052363.1"/>
    </source>
</evidence>
<proteinExistence type="predicted"/>
<evidence type="ECO:0000313" key="2">
    <source>
        <dbReference type="Proteomes" id="UP000775872"/>
    </source>
</evidence>
<dbReference type="Proteomes" id="UP000775872">
    <property type="component" value="Unassembled WGS sequence"/>
</dbReference>
<protein>
    <submittedName>
        <fullName evidence="1">Uncharacterized protein</fullName>
    </submittedName>
</protein>
<comment type="caution">
    <text evidence="1">The sequence shown here is derived from an EMBL/GenBank/DDBJ whole genome shotgun (WGS) entry which is preliminary data.</text>
</comment>
<name>A0A9N9ZBG8_9HYPO</name>
<gene>
    <name evidence="1" type="ORF">CSOL1703_00015483</name>
</gene>
<dbReference type="EMBL" id="CABFOC020000044">
    <property type="protein sequence ID" value="CAH0052363.1"/>
    <property type="molecule type" value="Genomic_DNA"/>
</dbReference>
<sequence length="67" mass="7438">MSGSEVAFTKKNGAGIKVAKSAYEQCNVVKLQHGEAVPGRWPWQIPSVDVHGQHVVDPWNGQSRRRQ</sequence>
<organism evidence="1 2">
    <name type="scientific">Clonostachys solani</name>
    <dbReference type="NCBI Taxonomy" id="160281"/>
    <lineage>
        <taxon>Eukaryota</taxon>
        <taxon>Fungi</taxon>
        <taxon>Dikarya</taxon>
        <taxon>Ascomycota</taxon>
        <taxon>Pezizomycotina</taxon>
        <taxon>Sordariomycetes</taxon>
        <taxon>Hypocreomycetidae</taxon>
        <taxon>Hypocreales</taxon>
        <taxon>Bionectriaceae</taxon>
        <taxon>Clonostachys</taxon>
    </lineage>
</organism>
<dbReference type="AlphaFoldDB" id="A0A9N9ZBG8"/>
<accession>A0A9N9ZBG8</accession>